<accession>A0A378W2W8</accession>
<protein>
    <submittedName>
        <fullName evidence="2">Periplasmic protein</fullName>
    </submittedName>
</protein>
<feature type="compositionally biased region" description="Basic residues" evidence="1">
    <location>
        <begin position="25"/>
        <end position="35"/>
    </location>
</feature>
<feature type="region of interest" description="Disordered" evidence="1">
    <location>
        <begin position="1"/>
        <end position="35"/>
    </location>
</feature>
<sequence length="35" mass="3941">MTDTAPTDTDPTENGTRKMPSEHRPARRQKNAARC</sequence>
<dbReference type="AlphaFoldDB" id="A0A378W2W8"/>
<feature type="compositionally biased region" description="Basic and acidic residues" evidence="1">
    <location>
        <begin position="15"/>
        <end position="24"/>
    </location>
</feature>
<reference evidence="2" key="1">
    <citation type="submission" date="2018-06" db="EMBL/GenBank/DDBJ databases">
        <authorList>
            <consortium name="Pathogen Informatics"/>
            <person name="Doyle S."/>
        </authorList>
    </citation>
    <scope>NUCLEOTIDE SEQUENCE [LARGE SCALE GENOMIC DNA]</scope>
    <source>
        <strain evidence="2">NCTC11421</strain>
    </source>
</reference>
<proteinExistence type="predicted"/>
<name>A0A378W2W8_NEIGO</name>
<gene>
    <name evidence="2" type="ORF">NCTC11421_03324</name>
</gene>
<dbReference type="EMBL" id="UGRI01000001">
    <property type="protein sequence ID" value="SUA25308.1"/>
    <property type="molecule type" value="Genomic_DNA"/>
</dbReference>
<evidence type="ECO:0000256" key="1">
    <source>
        <dbReference type="SAM" id="MobiDB-lite"/>
    </source>
</evidence>
<evidence type="ECO:0000313" key="2">
    <source>
        <dbReference type="EMBL" id="SUA25308.1"/>
    </source>
</evidence>
<organism evidence="2">
    <name type="scientific">Neisseria gonorrhoeae</name>
    <dbReference type="NCBI Taxonomy" id="485"/>
    <lineage>
        <taxon>Bacteria</taxon>
        <taxon>Pseudomonadati</taxon>
        <taxon>Pseudomonadota</taxon>
        <taxon>Betaproteobacteria</taxon>
        <taxon>Neisseriales</taxon>
        <taxon>Neisseriaceae</taxon>
        <taxon>Neisseria</taxon>
    </lineage>
</organism>